<dbReference type="SUPFAM" id="SSF51197">
    <property type="entry name" value="Clavaminate synthase-like"/>
    <property type="match status" value="1"/>
</dbReference>
<dbReference type="Pfam" id="PF05721">
    <property type="entry name" value="PhyH"/>
    <property type="match status" value="1"/>
</dbReference>
<proteinExistence type="inferred from homology"/>
<evidence type="ECO:0000256" key="7">
    <source>
        <dbReference type="ARBA" id="ARBA00023002"/>
    </source>
</evidence>
<name>A0A4R6ZUB3_9GAMM</name>
<accession>A0A4R6ZUB3</accession>
<gene>
    <name evidence="11" type="ORF">DFP85_10516</name>
</gene>
<evidence type="ECO:0000256" key="9">
    <source>
        <dbReference type="ARBA" id="ARBA00049228"/>
    </source>
</evidence>
<evidence type="ECO:0000256" key="6">
    <source>
        <dbReference type="ARBA" id="ARBA00022964"/>
    </source>
</evidence>
<comment type="cofactor">
    <cofactor evidence="1">
        <name>Fe(2+)</name>
        <dbReference type="ChEBI" id="CHEBI:29033"/>
    </cofactor>
</comment>
<dbReference type="GO" id="GO:0016706">
    <property type="term" value="F:2-oxoglutarate-dependent dioxygenase activity"/>
    <property type="evidence" value="ECO:0007669"/>
    <property type="project" value="InterPro"/>
</dbReference>
<organism evidence="11 12">
    <name type="scientific">Halomonas ventosae</name>
    <dbReference type="NCBI Taxonomy" id="229007"/>
    <lineage>
        <taxon>Bacteria</taxon>
        <taxon>Pseudomonadati</taxon>
        <taxon>Pseudomonadota</taxon>
        <taxon>Gammaproteobacteria</taxon>
        <taxon>Oceanospirillales</taxon>
        <taxon>Halomonadaceae</taxon>
        <taxon>Halomonas</taxon>
    </lineage>
</organism>
<evidence type="ECO:0000256" key="4">
    <source>
        <dbReference type="ARBA" id="ARBA00011738"/>
    </source>
</evidence>
<dbReference type="Gene3D" id="2.60.120.620">
    <property type="entry name" value="q2cbj1_9rhob like domain"/>
    <property type="match status" value="1"/>
</dbReference>
<comment type="function">
    <text evidence="2">Involved in the biosynthesis of 5-hydroxyectoine, called compatible solute, which helps organisms to survive extreme osmotic stress by acting as a highly soluble organic osmolyte. Catalyzes the 2-oxoglutarate-dependent selective hydroxylation of L-ectoine to yield (4S,5S)-5-hydroxyectoine.</text>
</comment>
<dbReference type="NCBIfam" id="TIGR02408">
    <property type="entry name" value="ectoine_ThpD"/>
    <property type="match status" value="1"/>
</dbReference>
<dbReference type="GO" id="GO:0005506">
    <property type="term" value="F:iron ion binding"/>
    <property type="evidence" value="ECO:0007669"/>
    <property type="project" value="UniProtKB-ARBA"/>
</dbReference>
<comment type="caution">
    <text evidence="11">The sequence shown here is derived from an EMBL/GenBank/DDBJ whole genome shotgun (WGS) entry which is preliminary data.</text>
</comment>
<keyword evidence="7" id="KW-0560">Oxidoreductase</keyword>
<evidence type="ECO:0000313" key="12">
    <source>
        <dbReference type="Proteomes" id="UP000295212"/>
    </source>
</evidence>
<comment type="catalytic activity">
    <reaction evidence="9">
        <text>L-ectoine + 2-oxoglutarate + O2 = 5-hydroxyectoine + succinate + CO2</text>
        <dbReference type="Rhea" id="RHEA:45740"/>
        <dbReference type="ChEBI" id="CHEBI:15379"/>
        <dbReference type="ChEBI" id="CHEBI:16526"/>
        <dbReference type="ChEBI" id="CHEBI:16810"/>
        <dbReference type="ChEBI" id="CHEBI:30031"/>
        <dbReference type="ChEBI" id="CHEBI:58515"/>
        <dbReference type="ChEBI" id="CHEBI:85413"/>
        <dbReference type="EC" id="1.14.11.55"/>
    </reaction>
</comment>
<dbReference type="AlphaFoldDB" id="A0A4R6ZUB3"/>
<dbReference type="EC" id="1.14.11.55" evidence="10"/>
<dbReference type="PANTHER" id="PTHR20883:SF48">
    <property type="entry name" value="ECTOINE DIOXYGENASE"/>
    <property type="match status" value="1"/>
</dbReference>
<dbReference type="RefSeq" id="WP_133635281.1">
    <property type="nucleotide sequence ID" value="NZ_SNZJ01000005.1"/>
</dbReference>
<keyword evidence="8" id="KW-0408">Iron</keyword>
<keyword evidence="6" id="KW-0223">Dioxygenase</keyword>
<evidence type="ECO:0000313" key="11">
    <source>
        <dbReference type="EMBL" id="TDR55844.1"/>
    </source>
</evidence>
<comment type="similarity">
    <text evidence="3">Belongs to the PhyH family. EctD subfamily.</text>
</comment>
<protein>
    <recommendedName>
        <fullName evidence="10">Ectoine hydroxylase</fullName>
        <ecNumber evidence="10">1.14.11.55</ecNumber>
    </recommendedName>
</protein>
<sequence>MTDQLDPYPTRLTEYRKPFSRREPVVHSRNQRRWEGPLDEVALSRYERDGFLWFEGFFSQDRIEPFFEELKEMANDESLMSSEQVIQDPNTGDIRSVFGMHQLSEAFNRLTRDPRILGMVRQLLGSEVYIHQSRINDKFGFQGSGFDWHSDFETWHAEDGMPGMRAVSASLMLTDNSEFNGPLMLIPGSHRQFVPCMGETPEANWQESLKAQEIGVPDNQALARMAEQGGIQAPKGPAGSLLLFECNTLHASNENMSPWPRSNLFFVYNSVDNTLGEPYAAKSRRPEFLATRGKIEPLTMHDDFPELAGQGVGPLR</sequence>
<keyword evidence="5" id="KW-0479">Metal-binding</keyword>
<evidence type="ECO:0000256" key="1">
    <source>
        <dbReference type="ARBA" id="ARBA00001954"/>
    </source>
</evidence>
<dbReference type="InterPro" id="IPR008775">
    <property type="entry name" value="Phytyl_CoA_dOase-like"/>
</dbReference>
<evidence type="ECO:0000256" key="10">
    <source>
        <dbReference type="NCBIfam" id="TIGR02408"/>
    </source>
</evidence>
<dbReference type="InterPro" id="IPR012774">
    <property type="entry name" value="EctD"/>
</dbReference>
<dbReference type="EMBL" id="SNZJ01000005">
    <property type="protein sequence ID" value="TDR55844.1"/>
    <property type="molecule type" value="Genomic_DNA"/>
</dbReference>
<reference evidence="11 12" key="1">
    <citation type="submission" date="2019-03" db="EMBL/GenBank/DDBJ databases">
        <title>Genomic Encyclopedia of Type Strains, Phase III (KMG-III): the genomes of soil and plant-associated and newly described type strains.</title>
        <authorList>
            <person name="Whitman W."/>
        </authorList>
    </citation>
    <scope>NUCLEOTIDE SEQUENCE [LARGE SCALE GENOMIC DNA]</scope>
    <source>
        <strain evidence="11 12">CECT 5797</strain>
    </source>
</reference>
<dbReference type="OrthoDB" id="9791262at2"/>
<dbReference type="PANTHER" id="PTHR20883">
    <property type="entry name" value="PHYTANOYL-COA DIOXYGENASE DOMAIN CONTAINING 1"/>
    <property type="match status" value="1"/>
</dbReference>
<evidence type="ECO:0000256" key="8">
    <source>
        <dbReference type="ARBA" id="ARBA00023004"/>
    </source>
</evidence>
<evidence type="ECO:0000256" key="2">
    <source>
        <dbReference type="ARBA" id="ARBA00004063"/>
    </source>
</evidence>
<evidence type="ECO:0000256" key="3">
    <source>
        <dbReference type="ARBA" id="ARBA00007851"/>
    </source>
</evidence>
<dbReference type="Proteomes" id="UP000295212">
    <property type="component" value="Unassembled WGS sequence"/>
</dbReference>
<evidence type="ECO:0000256" key="5">
    <source>
        <dbReference type="ARBA" id="ARBA00022723"/>
    </source>
</evidence>
<comment type="subunit">
    <text evidence="4">Homodimer.</text>
</comment>